<reference evidence="1 2" key="1">
    <citation type="submission" date="2019-10" db="EMBL/GenBank/DDBJ databases">
        <title>Dictyobacter vulcani sp. nov., within the class Ktedonobacteria, isolated from soil of volcanic Mt. Zao.</title>
        <authorList>
            <person name="Zheng Y."/>
            <person name="Wang C.M."/>
            <person name="Sakai Y."/>
            <person name="Abe K."/>
            <person name="Yokota A."/>
            <person name="Yabe S."/>
        </authorList>
    </citation>
    <scope>NUCLEOTIDE SEQUENCE [LARGE SCALE GENOMIC DNA]</scope>
    <source>
        <strain evidence="1 2">W12</strain>
    </source>
</reference>
<name>A0A5J4KEN6_9CHLR</name>
<dbReference type="RefSeq" id="WP_151755717.1">
    <property type="nucleotide sequence ID" value="NZ_BKZW01000001.1"/>
</dbReference>
<comment type="caution">
    <text evidence="1">The sequence shown here is derived from an EMBL/GenBank/DDBJ whole genome shotgun (WGS) entry which is preliminary data.</text>
</comment>
<evidence type="ECO:0000313" key="2">
    <source>
        <dbReference type="Proteomes" id="UP000326912"/>
    </source>
</evidence>
<keyword evidence="2" id="KW-1185">Reference proteome</keyword>
<proteinExistence type="predicted"/>
<accession>A0A5J4KEN6</accession>
<gene>
    <name evidence="1" type="ORF">KDW_19100</name>
</gene>
<organism evidence="1 2">
    <name type="scientific">Dictyobacter vulcani</name>
    <dbReference type="NCBI Taxonomy" id="2607529"/>
    <lineage>
        <taxon>Bacteria</taxon>
        <taxon>Bacillati</taxon>
        <taxon>Chloroflexota</taxon>
        <taxon>Ktedonobacteria</taxon>
        <taxon>Ktedonobacterales</taxon>
        <taxon>Dictyobacteraceae</taxon>
        <taxon>Dictyobacter</taxon>
    </lineage>
</organism>
<protein>
    <submittedName>
        <fullName evidence="1">Uncharacterized protein</fullName>
    </submittedName>
</protein>
<dbReference type="AlphaFoldDB" id="A0A5J4KEN6"/>
<dbReference type="EMBL" id="BKZW01000001">
    <property type="protein sequence ID" value="GER87748.1"/>
    <property type="molecule type" value="Genomic_DNA"/>
</dbReference>
<sequence length="73" mass="8466">MPYLETLELVKPSPEYGPQYLAMVDEHIETGEEYGYNNIALARENFAAFVQELERRGPRHWLPQGFQPSRPTS</sequence>
<evidence type="ECO:0000313" key="1">
    <source>
        <dbReference type="EMBL" id="GER87748.1"/>
    </source>
</evidence>
<dbReference type="Proteomes" id="UP000326912">
    <property type="component" value="Unassembled WGS sequence"/>
</dbReference>